<dbReference type="SUPFAM" id="SSF54236">
    <property type="entry name" value="Ubiquitin-like"/>
    <property type="match status" value="1"/>
</dbReference>
<feature type="region of interest" description="Disordered" evidence="1">
    <location>
        <begin position="1"/>
        <end position="27"/>
    </location>
</feature>
<dbReference type="AlphaFoldDB" id="A0A9N8R7A5"/>
<evidence type="ECO:0008006" key="5">
    <source>
        <dbReference type="Google" id="ProtNLM"/>
    </source>
</evidence>
<feature type="transmembrane region" description="Helical" evidence="2">
    <location>
        <begin position="564"/>
        <end position="582"/>
    </location>
</feature>
<dbReference type="PANTHER" id="PTHR12943:SF27">
    <property type="entry name" value="HOMOCYSTEINE-INDUCED ENDOPLASMIC RETICULUM PROTEIN, ISOFORM A"/>
    <property type="match status" value="1"/>
</dbReference>
<protein>
    <recommendedName>
        <fullName evidence="5">Ubiquitin-like domain-containing protein</fullName>
    </recommendedName>
</protein>
<feature type="region of interest" description="Disordered" evidence="1">
    <location>
        <begin position="721"/>
        <end position="789"/>
    </location>
</feature>
<feature type="transmembrane region" description="Helical" evidence="2">
    <location>
        <begin position="588"/>
        <end position="612"/>
    </location>
</feature>
<feature type="region of interest" description="Disordered" evidence="1">
    <location>
        <begin position="504"/>
        <end position="547"/>
    </location>
</feature>
<dbReference type="PANTHER" id="PTHR12943">
    <property type="entry name" value="HOMOCYSTEINE-RESPONSIVE ENDOPLASMIC RETICULUM-RESIDENT UNIQUITIN-LIKE DOMAIN HERPUD PROTEIN FAMILY MEMBER"/>
    <property type="match status" value="1"/>
</dbReference>
<keyword evidence="2" id="KW-1133">Transmembrane helix</keyword>
<feature type="region of interest" description="Disordered" evidence="1">
    <location>
        <begin position="458"/>
        <end position="480"/>
    </location>
</feature>
<accession>A0A9N8R7A5</accession>
<organism evidence="3 4">
    <name type="scientific">Gibberella zeae</name>
    <name type="common">Wheat head blight fungus</name>
    <name type="synonym">Fusarium graminearum</name>
    <dbReference type="NCBI Taxonomy" id="5518"/>
    <lineage>
        <taxon>Eukaryota</taxon>
        <taxon>Fungi</taxon>
        <taxon>Dikarya</taxon>
        <taxon>Ascomycota</taxon>
        <taxon>Pezizomycotina</taxon>
        <taxon>Sordariomycetes</taxon>
        <taxon>Hypocreomycetidae</taxon>
        <taxon>Hypocreales</taxon>
        <taxon>Nectriaceae</taxon>
        <taxon>Fusarium</taxon>
    </lineage>
</organism>
<dbReference type="EMBL" id="CAJPIJ010000078">
    <property type="protein sequence ID" value="CAG1969070.1"/>
    <property type="molecule type" value="Genomic_DNA"/>
</dbReference>
<sequence length="789" mass="86095">MASMPSATRPEDDKSTTTTPSPVDGQTVNLQVLSPSVGVTRPLLFPSLAANTTVKQLKDKIRQTLPLRPADENQRLIHRGRAIVRESDTLLDIFGADVIRNPEQQTIHLVIRDVQDSQPSAAAAAAPSAPSSLPAPASAPSSGPSPTASAPPTNPLRAQPQHPQGHVAGYQIPWRNSMPPTSNPFPQPRMPSPSPSHTPEQAAAFQHHHQNMTQWLNNLQREAMNRAINNSQRTRAQMGMRGVGDNVPGTVPVGDGSGRASPAPVPGQTIYREHVGPNGHTYQVETVVRTGGSGQQGSSGAAASMSPVDVHNIIRSADINQSASAVASAMQRSASSTSLHNRPLAQPGAPAPVYPHGYSIMSSRRGTPEPASARLAPTAASRNSQPRQGPEVYILSSPEGPRALLFNNTSSEAYYTPRLRTQTSLQQLQQLHQVQQLQQLNQLHRQTVAGPTQEVGIDQMQQRHHHHHHHHHNPRPPTAANYFNQLQAQPQPLRVNQRLQPLPQQPVHQGQAQPQPQVQGQGQGQGQGQVQNQGQEAEPGAFMGPLMHRGNPPMAALPPLLMQLWPQIWLLFRLALFVWFFTSPDASWYRWIAIIVIAVFIFVLSTGVFNGVPDHVWRPLGRHLENLIPLEPRPQQGVAVPEQHNQQNPQPRPNPDPTEMARRLVEQHQGPDNWILSQVRRLERAGLLFLASIAPGVAERHIANLEAAARAERERVEAEAREAAAAAAAVAQNDENNENPAENEGEGTTIGTEADQAERAPEDHERLRGEQGVQEGNQHGEHREPLIHL</sequence>
<feature type="compositionally biased region" description="Polar residues" evidence="1">
    <location>
        <begin position="16"/>
        <end position="27"/>
    </location>
</feature>
<keyword evidence="2" id="KW-0812">Transmembrane</keyword>
<evidence type="ECO:0000313" key="4">
    <source>
        <dbReference type="Proteomes" id="UP000746612"/>
    </source>
</evidence>
<dbReference type="GO" id="GO:0030968">
    <property type="term" value="P:endoplasmic reticulum unfolded protein response"/>
    <property type="evidence" value="ECO:0007669"/>
    <property type="project" value="TreeGrafter"/>
</dbReference>
<evidence type="ECO:0000256" key="1">
    <source>
        <dbReference type="SAM" id="MobiDB-lite"/>
    </source>
</evidence>
<proteinExistence type="predicted"/>
<dbReference type="InterPro" id="IPR039751">
    <property type="entry name" value="HERPUD1/2"/>
</dbReference>
<feature type="compositionally biased region" description="Basic and acidic residues" evidence="1">
    <location>
        <begin position="778"/>
        <end position="789"/>
    </location>
</feature>
<feature type="compositionally biased region" description="Low complexity" evidence="1">
    <location>
        <begin position="505"/>
        <end position="520"/>
    </location>
</feature>
<feature type="compositionally biased region" description="Acidic residues" evidence="1">
    <location>
        <begin position="735"/>
        <end position="745"/>
    </location>
</feature>
<evidence type="ECO:0000256" key="2">
    <source>
        <dbReference type="SAM" id="Phobius"/>
    </source>
</evidence>
<feature type="region of interest" description="Disordered" evidence="1">
    <location>
        <begin position="637"/>
        <end position="658"/>
    </location>
</feature>
<feature type="compositionally biased region" description="Low complexity" evidence="1">
    <location>
        <begin position="120"/>
        <end position="151"/>
    </location>
</feature>
<feature type="region of interest" description="Disordered" evidence="1">
    <location>
        <begin position="331"/>
        <end position="396"/>
    </location>
</feature>
<feature type="compositionally biased region" description="Pro residues" evidence="1">
    <location>
        <begin position="181"/>
        <end position="196"/>
    </location>
</feature>
<feature type="compositionally biased region" description="Polar residues" evidence="1">
    <location>
        <begin position="331"/>
        <end position="340"/>
    </location>
</feature>
<dbReference type="Proteomes" id="UP000746612">
    <property type="component" value="Unassembled WGS sequence"/>
</dbReference>
<dbReference type="InterPro" id="IPR029071">
    <property type="entry name" value="Ubiquitin-like_domsf"/>
</dbReference>
<feature type="compositionally biased region" description="Basic and acidic residues" evidence="1">
    <location>
        <begin position="756"/>
        <end position="769"/>
    </location>
</feature>
<feature type="compositionally biased region" description="Basic residues" evidence="1">
    <location>
        <begin position="462"/>
        <end position="474"/>
    </location>
</feature>
<feature type="compositionally biased region" description="Low complexity" evidence="1">
    <location>
        <begin position="723"/>
        <end position="734"/>
    </location>
</feature>
<reference evidence="3" key="1">
    <citation type="submission" date="2021-03" db="EMBL/GenBank/DDBJ databases">
        <authorList>
            <person name="Alouane T."/>
            <person name="Langin T."/>
            <person name="Bonhomme L."/>
        </authorList>
    </citation>
    <scope>NUCLEOTIDE SEQUENCE</scope>
    <source>
        <strain evidence="3">MDC_Fg202</strain>
    </source>
</reference>
<comment type="caution">
    <text evidence="3">The sequence shown here is derived from an EMBL/GenBank/DDBJ whole genome shotgun (WGS) entry which is preliminary data.</text>
</comment>
<gene>
    <name evidence="3" type="ORF">MDCFG202_LOCUS63623</name>
</gene>
<dbReference type="Gene3D" id="3.10.20.90">
    <property type="entry name" value="Phosphatidylinositol 3-kinase Catalytic Subunit, Chain A, domain 1"/>
    <property type="match status" value="1"/>
</dbReference>
<keyword evidence="2" id="KW-0472">Membrane</keyword>
<evidence type="ECO:0000313" key="3">
    <source>
        <dbReference type="EMBL" id="CAG1969070.1"/>
    </source>
</evidence>
<name>A0A9N8R7A5_GIBZA</name>
<feature type="region of interest" description="Disordered" evidence="1">
    <location>
        <begin position="120"/>
        <end position="202"/>
    </location>
</feature>